<feature type="region of interest" description="Disordered" evidence="4">
    <location>
        <begin position="337"/>
        <end position="394"/>
    </location>
</feature>
<comment type="caution">
    <text evidence="5">The sequence shown here is derived from an EMBL/GenBank/DDBJ whole genome shotgun (WGS) entry which is preliminary data.</text>
</comment>
<dbReference type="PANTHER" id="PTHR24198">
    <property type="entry name" value="ANKYRIN REPEAT AND PROTEIN KINASE DOMAIN-CONTAINING PROTEIN"/>
    <property type="match status" value="1"/>
</dbReference>
<dbReference type="Pfam" id="PF12796">
    <property type="entry name" value="Ank_2"/>
    <property type="match status" value="2"/>
</dbReference>
<feature type="compositionally biased region" description="Polar residues" evidence="4">
    <location>
        <begin position="363"/>
        <end position="394"/>
    </location>
</feature>
<accession>A0A814Z2L7</accession>
<evidence type="ECO:0000313" key="8">
    <source>
        <dbReference type="EMBL" id="CAF3530785.1"/>
    </source>
</evidence>
<name>A0A814Z2L7_9BILA</name>
<evidence type="ECO:0000313" key="5">
    <source>
        <dbReference type="EMBL" id="CAF1239277.1"/>
    </source>
</evidence>
<dbReference type="AlphaFoldDB" id="A0A814Z2L7"/>
<protein>
    <submittedName>
        <fullName evidence="5">Uncharacterized protein</fullName>
    </submittedName>
</protein>
<evidence type="ECO:0000256" key="4">
    <source>
        <dbReference type="SAM" id="MobiDB-lite"/>
    </source>
</evidence>
<proteinExistence type="predicted"/>
<feature type="repeat" description="ANK" evidence="3">
    <location>
        <begin position="110"/>
        <end position="146"/>
    </location>
</feature>
<dbReference type="SMART" id="SM00248">
    <property type="entry name" value="ANK"/>
    <property type="match status" value="4"/>
</dbReference>
<dbReference type="EMBL" id="CAJNOE010000485">
    <property type="protein sequence ID" value="CAF1239277.1"/>
    <property type="molecule type" value="Genomic_DNA"/>
</dbReference>
<dbReference type="Gene3D" id="1.25.40.20">
    <property type="entry name" value="Ankyrin repeat-containing domain"/>
    <property type="match status" value="2"/>
</dbReference>
<dbReference type="EMBL" id="CAJNOG010000469">
    <property type="protein sequence ID" value="CAF1257411.1"/>
    <property type="molecule type" value="Genomic_DNA"/>
</dbReference>
<evidence type="ECO:0000313" key="6">
    <source>
        <dbReference type="EMBL" id="CAF1257411.1"/>
    </source>
</evidence>
<dbReference type="Proteomes" id="UP000663881">
    <property type="component" value="Unassembled WGS sequence"/>
</dbReference>
<dbReference type="Proteomes" id="UP000663860">
    <property type="component" value="Unassembled WGS sequence"/>
</dbReference>
<dbReference type="SUPFAM" id="SSF48403">
    <property type="entry name" value="Ankyrin repeat"/>
    <property type="match status" value="1"/>
</dbReference>
<evidence type="ECO:0000313" key="9">
    <source>
        <dbReference type="EMBL" id="CAF3637202.1"/>
    </source>
</evidence>
<sequence length="394" mass="44771">MQLLETKVLNAIHQARYEQLELYIRHKYNLNVSTEDGRNGLFFALDISDARQRRRMIKFCLDHGINPLQKEHINGYTPLHEAIARQQVDSVQLLLANISGEIDWHAFDARGRTILHQAVESNNIAILESLINLMNHYGVSVDIPDKNGLTPYLLATKLHLRDMAQILVNKGHASQRQCDLTTHRTANDWEIVGIEAHSSLVRDKLQQEINNAMNEGKINKVKQLKHIYDTQLLSPSNQLIRSNSFIPILPMSSSNDKSRMSINEMIDRFPGGVVPDTYITSIKEPQNFRSKHGLQTSQSFSTALPSISTTRRYRPPLTVNALLDLFQVAAEQFAPSYRSPMRNNPEKSFDQYARRNDSKNPHRSTLATLKTDTNASSTANRRLSNNAITNKRVA</sequence>
<evidence type="ECO:0000313" key="7">
    <source>
        <dbReference type="EMBL" id="CAF1273469.1"/>
    </source>
</evidence>
<evidence type="ECO:0000256" key="2">
    <source>
        <dbReference type="ARBA" id="ARBA00023043"/>
    </source>
</evidence>
<dbReference type="Proteomes" id="UP000663868">
    <property type="component" value="Unassembled WGS sequence"/>
</dbReference>
<gene>
    <name evidence="5" type="ORF">IZO911_LOCUS30700</name>
    <name evidence="6" type="ORF">JYZ213_LOCUS29961</name>
    <name evidence="8" type="ORF">KXQ929_LOCUS1663</name>
    <name evidence="9" type="ORF">OKA104_LOCUS8451</name>
    <name evidence="10" type="ORF">OXD698_LOCUS14966</name>
    <name evidence="7" type="ORF">VCS650_LOCUS29558</name>
</gene>
<feature type="repeat" description="ANK" evidence="3">
    <location>
        <begin position="74"/>
        <end position="95"/>
    </location>
</feature>
<dbReference type="Proteomes" id="UP000663844">
    <property type="component" value="Unassembled WGS sequence"/>
</dbReference>
<evidence type="ECO:0000256" key="1">
    <source>
        <dbReference type="ARBA" id="ARBA00022737"/>
    </source>
</evidence>
<evidence type="ECO:0000313" key="11">
    <source>
        <dbReference type="Proteomes" id="UP000663860"/>
    </source>
</evidence>
<reference evidence="5" key="1">
    <citation type="submission" date="2021-02" db="EMBL/GenBank/DDBJ databases">
        <authorList>
            <person name="Nowell W R."/>
        </authorList>
    </citation>
    <scope>NUCLEOTIDE SEQUENCE</scope>
</reference>
<keyword evidence="1" id="KW-0677">Repeat</keyword>
<evidence type="ECO:0000256" key="3">
    <source>
        <dbReference type="PROSITE-ProRule" id="PRU00023"/>
    </source>
</evidence>
<organism evidence="5 11">
    <name type="scientific">Adineta steineri</name>
    <dbReference type="NCBI Taxonomy" id="433720"/>
    <lineage>
        <taxon>Eukaryota</taxon>
        <taxon>Metazoa</taxon>
        <taxon>Spiralia</taxon>
        <taxon>Gnathifera</taxon>
        <taxon>Rotifera</taxon>
        <taxon>Eurotatoria</taxon>
        <taxon>Bdelloidea</taxon>
        <taxon>Adinetida</taxon>
        <taxon>Adinetidae</taxon>
        <taxon>Adineta</taxon>
    </lineage>
</organism>
<dbReference type="PROSITE" id="PS50088">
    <property type="entry name" value="ANK_REPEAT"/>
    <property type="match status" value="2"/>
</dbReference>
<dbReference type="Proteomes" id="UP000663845">
    <property type="component" value="Unassembled WGS sequence"/>
</dbReference>
<dbReference type="InterPro" id="IPR002110">
    <property type="entry name" value="Ankyrin_rpt"/>
</dbReference>
<dbReference type="PANTHER" id="PTHR24198:SF165">
    <property type="entry name" value="ANKYRIN REPEAT-CONTAINING PROTEIN-RELATED"/>
    <property type="match status" value="1"/>
</dbReference>
<dbReference type="Proteomes" id="UP000663891">
    <property type="component" value="Unassembled WGS sequence"/>
</dbReference>
<feature type="compositionally biased region" description="Basic and acidic residues" evidence="4">
    <location>
        <begin position="344"/>
        <end position="360"/>
    </location>
</feature>
<dbReference type="EMBL" id="CAJOBB010000046">
    <property type="protein sequence ID" value="CAF3530785.1"/>
    <property type="molecule type" value="Genomic_DNA"/>
</dbReference>
<dbReference type="OrthoDB" id="5406014at2759"/>
<dbReference type="PROSITE" id="PS50297">
    <property type="entry name" value="ANK_REP_REGION"/>
    <property type="match status" value="1"/>
</dbReference>
<dbReference type="EMBL" id="CAJNON010000460">
    <property type="protein sequence ID" value="CAF1273469.1"/>
    <property type="molecule type" value="Genomic_DNA"/>
</dbReference>
<keyword evidence="2 3" id="KW-0040">ANK repeat</keyword>
<dbReference type="InterPro" id="IPR036770">
    <property type="entry name" value="Ankyrin_rpt-contain_sf"/>
</dbReference>
<dbReference type="EMBL" id="CAJOAY010000341">
    <property type="protein sequence ID" value="CAF3637202.1"/>
    <property type="molecule type" value="Genomic_DNA"/>
</dbReference>
<dbReference type="EMBL" id="CAJOAZ010000966">
    <property type="protein sequence ID" value="CAF3742534.1"/>
    <property type="molecule type" value="Genomic_DNA"/>
</dbReference>
<evidence type="ECO:0000313" key="10">
    <source>
        <dbReference type="EMBL" id="CAF3742534.1"/>
    </source>
</evidence>